<dbReference type="SUPFAM" id="SSF101898">
    <property type="entry name" value="NHL repeat"/>
    <property type="match status" value="1"/>
</dbReference>
<dbReference type="PANTHER" id="PTHR24104:SF50">
    <property type="entry name" value="SMP-30_GLUCONOLACTONASE_LRE-LIKE REGION DOMAIN-CONTAINING PROTEIN"/>
    <property type="match status" value="1"/>
</dbReference>
<dbReference type="GeneID" id="118423000"/>
<dbReference type="PANTHER" id="PTHR24104">
    <property type="entry name" value="E3 UBIQUITIN-PROTEIN LIGASE NHLRC1-RELATED"/>
    <property type="match status" value="1"/>
</dbReference>
<dbReference type="InterPro" id="IPR050952">
    <property type="entry name" value="TRIM-NHL_E3_ligases"/>
</dbReference>
<dbReference type="FunFam" id="2.120.10.30:FF:000064">
    <property type="entry name" value="Uncharacterized protein"/>
    <property type="match status" value="1"/>
</dbReference>
<name>A0A9J7LPY8_BRAFL</name>
<feature type="repeat" description="NHL" evidence="2">
    <location>
        <begin position="380"/>
        <end position="423"/>
    </location>
</feature>
<dbReference type="RefSeq" id="XP_035686787.1">
    <property type="nucleotide sequence ID" value="XM_035830894.1"/>
</dbReference>
<reference evidence="5" key="1">
    <citation type="journal article" date="2020" name="Nat. Ecol. Evol.">
        <title>Deeply conserved synteny resolves early events in vertebrate evolution.</title>
        <authorList>
            <person name="Simakov O."/>
            <person name="Marletaz F."/>
            <person name="Yue J.X."/>
            <person name="O'Connell B."/>
            <person name="Jenkins J."/>
            <person name="Brandt A."/>
            <person name="Calef R."/>
            <person name="Tung C.H."/>
            <person name="Huang T.K."/>
            <person name="Schmutz J."/>
            <person name="Satoh N."/>
            <person name="Yu J.K."/>
            <person name="Putnam N.H."/>
            <person name="Green R.E."/>
            <person name="Rokhsar D.S."/>
        </authorList>
    </citation>
    <scope>NUCLEOTIDE SEQUENCE [LARGE SCALE GENOMIC DNA]</scope>
    <source>
        <strain evidence="5">S238N-H82</strain>
    </source>
</reference>
<dbReference type="GO" id="GO:0043161">
    <property type="term" value="P:proteasome-mediated ubiquitin-dependent protein catabolic process"/>
    <property type="evidence" value="ECO:0000318"/>
    <property type="project" value="GO_Central"/>
</dbReference>
<evidence type="ECO:0000256" key="1">
    <source>
        <dbReference type="ARBA" id="ARBA00022737"/>
    </source>
</evidence>
<protein>
    <submittedName>
        <fullName evidence="6">Tripartite motif-containing protein 2-like</fullName>
    </submittedName>
</protein>
<dbReference type="AlphaFoldDB" id="A0A9J7LPY8"/>
<evidence type="ECO:0000256" key="4">
    <source>
        <dbReference type="SAM" id="MobiDB-lite"/>
    </source>
</evidence>
<feature type="repeat" description="NHL" evidence="2">
    <location>
        <begin position="196"/>
        <end position="236"/>
    </location>
</feature>
<dbReference type="GO" id="GO:0000209">
    <property type="term" value="P:protein polyubiquitination"/>
    <property type="evidence" value="ECO:0000318"/>
    <property type="project" value="GO_Central"/>
</dbReference>
<accession>A0A9J7LPY8</accession>
<dbReference type="Gene3D" id="2.120.10.30">
    <property type="entry name" value="TolB, C-terminal domain"/>
    <property type="match status" value="1"/>
</dbReference>
<dbReference type="PROSITE" id="PS51125">
    <property type="entry name" value="NHL"/>
    <property type="match status" value="3"/>
</dbReference>
<keyword evidence="1" id="KW-0677">Repeat</keyword>
<dbReference type="InterPro" id="IPR001258">
    <property type="entry name" value="NHL_repeat"/>
</dbReference>
<dbReference type="Pfam" id="PF01436">
    <property type="entry name" value="NHL"/>
    <property type="match status" value="1"/>
</dbReference>
<reference evidence="6" key="2">
    <citation type="submission" date="2025-08" db="UniProtKB">
        <authorList>
            <consortium name="RefSeq"/>
        </authorList>
    </citation>
    <scope>IDENTIFICATION</scope>
    <source>
        <strain evidence="6">S238N-H82</strain>
        <tissue evidence="6">Testes</tissue>
    </source>
</reference>
<keyword evidence="5" id="KW-1185">Reference proteome</keyword>
<sequence length="464" mass="51756">MAAASPRLADQIREELKCSICLELFTRPKKTLIDKKQETDNSIIHTCNQIVQKIKQSTYKLLSEAKENHTKNLDRIQTERDRVLADVNELSAACDRAEQELQQGWVEILNLSQQTALTDVVGKYRGKAPPTLVQTQPAVFQPTDTPVPVLGHVTVPSLPSPIPTAPTPSRTDTAEGRGHHHGNQKQGEHQPQWITFGGKGSRTGQFMYPVGVTVSDEGEIFVADRGNMRIQVFTLQGTFVRQFPIVASGGQKMKPHDVAMDGEGNLWVVGNTRFAGFAVQYNKQGRVLRKFDLQRSGWSRGVAVDTRRNHILITQTTGDWDKPHGEVLVFSPDGTFVRTVGQQQGMKYLWFITVDREGNILVSDIWNHSIYIFNEDGQFLFKFGGKGSGVGQLQDPHGICTDGAGNIIVADRDNRRVEMFDKTGKFIKHITTDVVRLQAVAMATQGQLVITNEQGHNVSIFWNF</sequence>
<dbReference type="Pfam" id="PF17170">
    <property type="entry name" value="DUF5128"/>
    <property type="match status" value="1"/>
</dbReference>
<feature type="coiled-coil region" evidence="3">
    <location>
        <begin position="59"/>
        <end position="100"/>
    </location>
</feature>
<dbReference type="Proteomes" id="UP000001554">
    <property type="component" value="Chromosome 9"/>
</dbReference>
<feature type="repeat" description="NHL" evidence="2">
    <location>
        <begin position="334"/>
        <end position="376"/>
    </location>
</feature>
<dbReference type="InterPro" id="IPR011042">
    <property type="entry name" value="6-blade_b-propeller_TolB-like"/>
</dbReference>
<dbReference type="CDD" id="cd05819">
    <property type="entry name" value="NHL"/>
    <property type="match status" value="1"/>
</dbReference>
<proteinExistence type="predicted"/>
<organism evidence="5 6">
    <name type="scientific">Branchiostoma floridae</name>
    <name type="common">Florida lancelet</name>
    <name type="synonym">Amphioxus</name>
    <dbReference type="NCBI Taxonomy" id="7739"/>
    <lineage>
        <taxon>Eukaryota</taxon>
        <taxon>Metazoa</taxon>
        <taxon>Chordata</taxon>
        <taxon>Cephalochordata</taxon>
        <taxon>Leptocardii</taxon>
        <taxon>Amphioxiformes</taxon>
        <taxon>Branchiostomatidae</taxon>
        <taxon>Branchiostoma</taxon>
    </lineage>
</organism>
<dbReference type="OrthoDB" id="6265224at2759"/>
<evidence type="ECO:0000256" key="2">
    <source>
        <dbReference type="PROSITE-ProRule" id="PRU00504"/>
    </source>
</evidence>
<evidence type="ECO:0000256" key="3">
    <source>
        <dbReference type="SAM" id="Coils"/>
    </source>
</evidence>
<keyword evidence="3" id="KW-0175">Coiled coil</keyword>
<feature type="region of interest" description="Disordered" evidence="4">
    <location>
        <begin position="155"/>
        <end position="193"/>
    </location>
</feature>
<dbReference type="KEGG" id="bfo:118423000"/>
<gene>
    <name evidence="6" type="primary">LOC118423000</name>
</gene>
<dbReference type="GO" id="GO:0061630">
    <property type="term" value="F:ubiquitin protein ligase activity"/>
    <property type="evidence" value="ECO:0000318"/>
    <property type="project" value="GO_Central"/>
</dbReference>
<evidence type="ECO:0000313" key="5">
    <source>
        <dbReference type="Proteomes" id="UP000001554"/>
    </source>
</evidence>
<evidence type="ECO:0000313" key="6">
    <source>
        <dbReference type="RefSeq" id="XP_035686787.1"/>
    </source>
</evidence>